<dbReference type="EMBL" id="LAZR01002370">
    <property type="protein sequence ID" value="KKN30925.1"/>
    <property type="molecule type" value="Genomic_DNA"/>
</dbReference>
<proteinExistence type="predicted"/>
<evidence type="ECO:0000313" key="1">
    <source>
        <dbReference type="EMBL" id="KKN30925.1"/>
    </source>
</evidence>
<sequence length="194" mass="19150">MFFLVPLLGSIAGAAGGLAAGAGSLAVGAGTAALGTAGTIGSAALGAAGGLASGAWTLGGQTIGMATSLPGTAWNLGGQVIGTGVNAIKWLSDKQNIDKLKPAVELLGQGYSAFQSYEQSRAAQEASQAYGGQVVVPYPVTVPSAGTPARPGQFSTIVDVGMGGKAAPMTKQQTEEIIKYGAIATIAYFLLKGF</sequence>
<dbReference type="AlphaFoldDB" id="A0A0F9PGH9"/>
<comment type="caution">
    <text evidence="1">The sequence shown here is derived from an EMBL/GenBank/DDBJ whole genome shotgun (WGS) entry which is preliminary data.</text>
</comment>
<reference evidence="1" key="1">
    <citation type="journal article" date="2015" name="Nature">
        <title>Complex archaea that bridge the gap between prokaryotes and eukaryotes.</title>
        <authorList>
            <person name="Spang A."/>
            <person name="Saw J.H."/>
            <person name="Jorgensen S.L."/>
            <person name="Zaremba-Niedzwiedzka K."/>
            <person name="Martijn J."/>
            <person name="Lind A.E."/>
            <person name="van Eijk R."/>
            <person name="Schleper C."/>
            <person name="Guy L."/>
            <person name="Ettema T.J."/>
        </authorList>
    </citation>
    <scope>NUCLEOTIDE SEQUENCE</scope>
</reference>
<protein>
    <submittedName>
        <fullName evidence="1">Uncharacterized protein</fullName>
    </submittedName>
</protein>
<gene>
    <name evidence="1" type="ORF">LCGC14_0829160</name>
</gene>
<organism evidence="1">
    <name type="scientific">marine sediment metagenome</name>
    <dbReference type="NCBI Taxonomy" id="412755"/>
    <lineage>
        <taxon>unclassified sequences</taxon>
        <taxon>metagenomes</taxon>
        <taxon>ecological metagenomes</taxon>
    </lineage>
</organism>
<accession>A0A0F9PGH9</accession>
<name>A0A0F9PGH9_9ZZZZ</name>